<accession>A0A8H4AP86</accession>
<dbReference type="AlphaFoldDB" id="A0A8H4AP86"/>
<dbReference type="EMBL" id="WTPW01000361">
    <property type="protein sequence ID" value="KAF0519637.1"/>
    <property type="molecule type" value="Genomic_DNA"/>
</dbReference>
<evidence type="ECO:0000313" key="2">
    <source>
        <dbReference type="Proteomes" id="UP000439903"/>
    </source>
</evidence>
<proteinExistence type="predicted"/>
<dbReference type="OrthoDB" id="2447127at2759"/>
<name>A0A8H4AP86_GIGMA</name>
<gene>
    <name evidence="1" type="ORF">F8M41_016558</name>
</gene>
<comment type="caution">
    <text evidence="1">The sequence shown here is derived from an EMBL/GenBank/DDBJ whole genome shotgun (WGS) entry which is preliminary data.</text>
</comment>
<protein>
    <submittedName>
        <fullName evidence="1">Uncharacterized protein</fullName>
    </submittedName>
</protein>
<sequence>MDQLKIMQTVPAFTMYSDEMKKNLCIIILYQPLNKFIFLLLCLQNEQVLLEKFYANAALHIGGKSTAQVRGKLQKLVKKYSEKSKEKTGKGTSKWPYYSLMNKIFGNRENVHSEFLIDSTRKHYDNNVNNEKERKKKKKLSEDDLSYIKSVETISESKKISAESRKKWIENHSTIECERFEFKKKYKALEYELKKKEVDARIKVENEKLDLEKQIKINFELKLKELNQN</sequence>
<evidence type="ECO:0000313" key="1">
    <source>
        <dbReference type="EMBL" id="KAF0519637.1"/>
    </source>
</evidence>
<organism evidence="1 2">
    <name type="scientific">Gigaspora margarita</name>
    <dbReference type="NCBI Taxonomy" id="4874"/>
    <lineage>
        <taxon>Eukaryota</taxon>
        <taxon>Fungi</taxon>
        <taxon>Fungi incertae sedis</taxon>
        <taxon>Mucoromycota</taxon>
        <taxon>Glomeromycotina</taxon>
        <taxon>Glomeromycetes</taxon>
        <taxon>Diversisporales</taxon>
        <taxon>Gigasporaceae</taxon>
        <taxon>Gigaspora</taxon>
    </lineage>
</organism>
<keyword evidence="2" id="KW-1185">Reference proteome</keyword>
<reference evidence="1 2" key="1">
    <citation type="journal article" date="2019" name="Environ. Microbiol.">
        <title>At the nexus of three kingdoms: the genome of the mycorrhizal fungus Gigaspora margarita provides insights into plant, endobacterial and fungal interactions.</title>
        <authorList>
            <person name="Venice F."/>
            <person name="Ghignone S."/>
            <person name="Salvioli di Fossalunga A."/>
            <person name="Amselem J."/>
            <person name="Novero M."/>
            <person name="Xianan X."/>
            <person name="Sedzielewska Toro K."/>
            <person name="Morin E."/>
            <person name="Lipzen A."/>
            <person name="Grigoriev I.V."/>
            <person name="Henrissat B."/>
            <person name="Martin F.M."/>
            <person name="Bonfante P."/>
        </authorList>
    </citation>
    <scope>NUCLEOTIDE SEQUENCE [LARGE SCALE GENOMIC DNA]</scope>
    <source>
        <strain evidence="1 2">BEG34</strain>
    </source>
</reference>
<dbReference type="Proteomes" id="UP000439903">
    <property type="component" value="Unassembled WGS sequence"/>
</dbReference>